<organism evidence="2 3">
    <name type="scientific">Eucalyptus globulus</name>
    <name type="common">Tasmanian blue gum</name>
    <dbReference type="NCBI Taxonomy" id="34317"/>
    <lineage>
        <taxon>Eukaryota</taxon>
        <taxon>Viridiplantae</taxon>
        <taxon>Streptophyta</taxon>
        <taxon>Embryophyta</taxon>
        <taxon>Tracheophyta</taxon>
        <taxon>Spermatophyta</taxon>
        <taxon>Magnoliopsida</taxon>
        <taxon>eudicotyledons</taxon>
        <taxon>Gunneridae</taxon>
        <taxon>Pentapetalae</taxon>
        <taxon>rosids</taxon>
        <taxon>malvids</taxon>
        <taxon>Myrtales</taxon>
        <taxon>Myrtaceae</taxon>
        <taxon>Myrtoideae</taxon>
        <taxon>Eucalypteae</taxon>
        <taxon>Eucalyptus</taxon>
    </lineage>
</organism>
<dbReference type="PANTHER" id="PTHR46137">
    <property type="entry name" value="OS05G0310600 PROTEIN"/>
    <property type="match status" value="1"/>
</dbReference>
<keyword evidence="3" id="KW-1185">Reference proteome</keyword>
<dbReference type="AlphaFoldDB" id="A0ABD3JPA6"/>
<gene>
    <name evidence="2" type="ORF">ACJRO7_032750</name>
</gene>
<name>A0ABD3JPA6_EUCGL</name>
<evidence type="ECO:0000259" key="1">
    <source>
        <dbReference type="PROSITE" id="PS51934"/>
    </source>
</evidence>
<accession>A0ABD3JPA6</accession>
<dbReference type="PANTHER" id="PTHR46137:SF14">
    <property type="entry name" value="LRAT DOMAIN-CONTAINING PROTEIN"/>
    <property type="match status" value="1"/>
</dbReference>
<protein>
    <recommendedName>
        <fullName evidence="1">LRAT domain-containing protein</fullName>
    </recommendedName>
</protein>
<dbReference type="PROSITE" id="PS51934">
    <property type="entry name" value="LRAT"/>
    <property type="match status" value="1"/>
</dbReference>
<dbReference type="InterPro" id="IPR038765">
    <property type="entry name" value="Papain-like_cys_pep_sf"/>
</dbReference>
<evidence type="ECO:0000313" key="2">
    <source>
        <dbReference type="EMBL" id="KAL3728048.1"/>
    </source>
</evidence>
<dbReference type="InterPro" id="IPR007053">
    <property type="entry name" value="LRAT_dom"/>
</dbReference>
<proteinExistence type="predicted"/>
<dbReference type="Gene3D" id="3.90.1720.10">
    <property type="entry name" value="endopeptidase domain like (from Nostoc punctiforme)"/>
    <property type="match status" value="1"/>
</dbReference>
<feature type="domain" description="LRAT" evidence="1">
    <location>
        <begin position="33"/>
        <end position="184"/>
    </location>
</feature>
<evidence type="ECO:0000313" key="3">
    <source>
        <dbReference type="Proteomes" id="UP001634007"/>
    </source>
</evidence>
<dbReference type="SUPFAM" id="SSF54001">
    <property type="entry name" value="Cysteine proteinases"/>
    <property type="match status" value="1"/>
</dbReference>
<comment type="caution">
    <text evidence="2">The sequence shown here is derived from an EMBL/GenBank/DDBJ whole genome shotgun (WGS) entry which is preliminary data.</text>
</comment>
<reference evidence="2 3" key="1">
    <citation type="submission" date="2024-11" db="EMBL/GenBank/DDBJ databases">
        <title>Chromosome-level genome assembly of Eucalyptus globulus Labill. provides insights into its genome evolution.</title>
        <authorList>
            <person name="Li X."/>
        </authorList>
    </citation>
    <scope>NUCLEOTIDE SEQUENCE [LARGE SCALE GENOMIC DNA]</scope>
    <source>
        <strain evidence="2">CL2024</strain>
        <tissue evidence="2">Fresh tender leaves</tissue>
    </source>
</reference>
<sequence length="209" mass="24445">MVMEIINKVWTILMQLMWKVVRRDDLKLGDHVYRYGLYGLYSHHGIYVGEGHVIHFTRTQSKMTIFPSLSKTIRKQQILPPCPECGYQETIKHGVVKTCLSCFQWDGKKLRSLHRHENIWPKLKLKLTRQGTHNPLVNTKSPRQVVNTACKLHANNAFGNYNLINNNCEHFATFCRTDIRASKQTAFLSGCERTFKEARDWTMKLLQRN</sequence>
<dbReference type="Pfam" id="PF04970">
    <property type="entry name" value="LRAT"/>
    <property type="match status" value="1"/>
</dbReference>
<dbReference type="Proteomes" id="UP001634007">
    <property type="component" value="Unassembled WGS sequence"/>
</dbReference>
<dbReference type="EMBL" id="JBJKBG010000008">
    <property type="protein sequence ID" value="KAL3728048.1"/>
    <property type="molecule type" value="Genomic_DNA"/>
</dbReference>